<comment type="caution">
    <text evidence="1">The sequence shown here is derived from an EMBL/GenBank/DDBJ whole genome shotgun (WGS) entry which is preliminary data.</text>
</comment>
<dbReference type="AlphaFoldDB" id="X1M9T6"/>
<organism evidence="1">
    <name type="scientific">marine sediment metagenome</name>
    <dbReference type="NCBI Taxonomy" id="412755"/>
    <lineage>
        <taxon>unclassified sequences</taxon>
        <taxon>metagenomes</taxon>
        <taxon>ecological metagenomes</taxon>
    </lineage>
</organism>
<evidence type="ECO:0000313" key="1">
    <source>
        <dbReference type="EMBL" id="GAI03119.1"/>
    </source>
</evidence>
<name>X1M9T6_9ZZZZ</name>
<gene>
    <name evidence="1" type="ORF">S06H3_18987</name>
</gene>
<accession>X1M9T6</accession>
<dbReference type="EMBL" id="BARV01009666">
    <property type="protein sequence ID" value="GAI03119.1"/>
    <property type="molecule type" value="Genomic_DNA"/>
</dbReference>
<proteinExistence type="predicted"/>
<protein>
    <submittedName>
        <fullName evidence="1">Uncharacterized protein</fullName>
    </submittedName>
</protein>
<reference evidence="1" key="1">
    <citation type="journal article" date="2014" name="Front. Microbiol.">
        <title>High frequency of phylogenetically diverse reductive dehalogenase-homologous genes in deep subseafloor sedimentary metagenomes.</title>
        <authorList>
            <person name="Kawai M."/>
            <person name="Futagami T."/>
            <person name="Toyoda A."/>
            <person name="Takaki Y."/>
            <person name="Nishi S."/>
            <person name="Hori S."/>
            <person name="Arai W."/>
            <person name="Tsubouchi T."/>
            <person name="Morono Y."/>
            <person name="Uchiyama I."/>
            <person name="Ito T."/>
            <person name="Fujiyama A."/>
            <person name="Inagaki F."/>
            <person name="Takami H."/>
        </authorList>
    </citation>
    <scope>NUCLEOTIDE SEQUENCE</scope>
    <source>
        <strain evidence="1">Expedition CK06-06</strain>
    </source>
</reference>
<sequence length="40" mass="4600">MTKRDLGNTPSTIDKPGYYDMGFEALFNLSNVDRMTENKE</sequence>